<keyword evidence="1" id="KW-0472">Membrane</keyword>
<keyword evidence="1" id="KW-0812">Transmembrane</keyword>
<evidence type="ECO:0000313" key="4">
    <source>
        <dbReference type="Proteomes" id="UP000677413"/>
    </source>
</evidence>
<dbReference type="AlphaFoldDB" id="A0A940Y2D4"/>
<name>A0A940Y2D4_9ACTN</name>
<evidence type="ECO:0000256" key="1">
    <source>
        <dbReference type="SAM" id="Phobius"/>
    </source>
</evidence>
<organism evidence="3 4">
    <name type="scientific">Streptomyces liliiviolaceus</name>
    <dbReference type="NCBI Taxonomy" id="2823109"/>
    <lineage>
        <taxon>Bacteria</taxon>
        <taxon>Bacillati</taxon>
        <taxon>Actinomycetota</taxon>
        <taxon>Actinomycetes</taxon>
        <taxon>Kitasatosporales</taxon>
        <taxon>Streptomycetaceae</taxon>
        <taxon>Streptomyces</taxon>
    </lineage>
</organism>
<evidence type="ECO:0000313" key="3">
    <source>
        <dbReference type="EMBL" id="MBQ0853293.1"/>
    </source>
</evidence>
<accession>A0A940Y2D4</accession>
<feature type="transmembrane region" description="Helical" evidence="1">
    <location>
        <begin position="57"/>
        <end position="76"/>
    </location>
</feature>
<reference evidence="3 4" key="1">
    <citation type="submission" date="2021-04" db="EMBL/GenBank/DDBJ databases">
        <authorList>
            <person name="Tang X."/>
            <person name="Zhou X."/>
            <person name="Chen X."/>
            <person name="Cernava T."/>
            <person name="Zhang C."/>
        </authorList>
    </citation>
    <scope>NUCLEOTIDE SEQUENCE [LARGE SCALE GENOMIC DNA]</scope>
    <source>
        <strain evidence="3 4">BH-SS-21</strain>
    </source>
</reference>
<keyword evidence="4" id="KW-1185">Reference proteome</keyword>
<keyword evidence="1" id="KW-1133">Transmembrane helix</keyword>
<keyword evidence="2" id="KW-0732">Signal</keyword>
<dbReference type="RefSeq" id="WP_210889706.1">
    <property type="nucleotide sequence ID" value="NZ_JAGPYQ010000001.1"/>
</dbReference>
<evidence type="ECO:0000256" key="2">
    <source>
        <dbReference type="SAM" id="SignalP"/>
    </source>
</evidence>
<feature type="chain" id="PRO_5038059017" evidence="2">
    <location>
        <begin position="34"/>
        <end position="109"/>
    </location>
</feature>
<feature type="signal peptide" evidence="2">
    <location>
        <begin position="1"/>
        <end position="33"/>
    </location>
</feature>
<comment type="caution">
    <text evidence="3">The sequence shown here is derived from an EMBL/GenBank/DDBJ whole genome shotgun (WGS) entry which is preliminary data.</text>
</comment>
<protein>
    <submittedName>
        <fullName evidence="3">Uncharacterized protein</fullName>
    </submittedName>
</protein>
<gene>
    <name evidence="3" type="ORF">J8N05_34575</name>
</gene>
<proteinExistence type="predicted"/>
<dbReference type="Proteomes" id="UP000677413">
    <property type="component" value="Unassembled WGS sequence"/>
</dbReference>
<sequence length="109" mass="10855">MRKAAITALAVRMAALSAAVAFLLLGSPPSASAQCAAPTYHGGLPIRAGSCPEGVARGASGVVWAVAVTGAGVWLARAVTRSRSSGDSDLALIDEVFGGEERSGDGEET</sequence>
<dbReference type="EMBL" id="JAGPYQ010000001">
    <property type="protein sequence ID" value="MBQ0853293.1"/>
    <property type="molecule type" value="Genomic_DNA"/>
</dbReference>